<dbReference type="RefSeq" id="WP_282200718.1">
    <property type="nucleotide sequence ID" value="NZ_BOQE01000001.1"/>
</dbReference>
<feature type="transmembrane region" description="Helical" evidence="4">
    <location>
        <begin position="6"/>
        <end position="30"/>
    </location>
</feature>
<proteinExistence type="inferred from homology"/>
<dbReference type="AlphaFoldDB" id="A0AAV4LJ35"/>
<reference evidence="5" key="1">
    <citation type="journal article" date="2023" name="Int. J. Syst. Evol. Microbiol.">
        <title>Collibacillus ludicampi gen. nov., sp. nov., a new soil bacterium of the family Alicyclobacillaceae.</title>
        <authorList>
            <person name="Jojima T."/>
            <person name="Ioku Y."/>
            <person name="Fukuta Y."/>
            <person name="Shirasaka N."/>
            <person name="Matsumura Y."/>
            <person name="Mori M."/>
        </authorList>
    </citation>
    <scope>NUCLEOTIDE SEQUENCE</scope>
    <source>
        <strain evidence="5">TP075</strain>
    </source>
</reference>
<organism evidence="5 6">
    <name type="scientific">Collibacillus ludicampi</name>
    <dbReference type="NCBI Taxonomy" id="2771369"/>
    <lineage>
        <taxon>Bacteria</taxon>
        <taxon>Bacillati</taxon>
        <taxon>Bacillota</taxon>
        <taxon>Bacilli</taxon>
        <taxon>Bacillales</taxon>
        <taxon>Alicyclobacillaceae</taxon>
        <taxon>Collibacillus</taxon>
    </lineage>
</organism>
<dbReference type="Proteomes" id="UP001057291">
    <property type="component" value="Unassembled WGS sequence"/>
</dbReference>
<keyword evidence="4" id="KW-0472">Membrane</keyword>
<dbReference type="SUPFAM" id="SSF53448">
    <property type="entry name" value="Nucleotide-diphospho-sugar transferases"/>
    <property type="match status" value="1"/>
</dbReference>
<accession>A0AAV4LJ35</accession>
<keyword evidence="4" id="KW-0812">Transmembrane</keyword>
<evidence type="ECO:0000313" key="5">
    <source>
        <dbReference type="EMBL" id="GIM47775.1"/>
    </source>
</evidence>
<dbReference type="GO" id="GO:0016757">
    <property type="term" value="F:glycosyltransferase activity"/>
    <property type="evidence" value="ECO:0007669"/>
    <property type="project" value="UniProtKB-KW"/>
</dbReference>
<feature type="transmembrane region" description="Helical" evidence="4">
    <location>
        <begin position="367"/>
        <end position="386"/>
    </location>
</feature>
<evidence type="ECO:0000256" key="1">
    <source>
        <dbReference type="ARBA" id="ARBA00006739"/>
    </source>
</evidence>
<dbReference type="CDD" id="cd06438">
    <property type="entry name" value="EpsO_like"/>
    <property type="match status" value="1"/>
</dbReference>
<keyword evidence="3 5" id="KW-0808">Transferase</keyword>
<keyword evidence="6" id="KW-1185">Reference proteome</keyword>
<dbReference type="InterPro" id="IPR029044">
    <property type="entry name" value="Nucleotide-diphossugar_trans"/>
</dbReference>
<evidence type="ECO:0000256" key="4">
    <source>
        <dbReference type="SAM" id="Phobius"/>
    </source>
</evidence>
<dbReference type="Gene3D" id="3.90.550.10">
    <property type="entry name" value="Spore Coat Polysaccharide Biosynthesis Protein SpsA, Chain A"/>
    <property type="match status" value="1"/>
</dbReference>
<keyword evidence="4" id="KW-1133">Transmembrane helix</keyword>
<gene>
    <name evidence="5" type="ORF">DNHGIG_33240</name>
</gene>
<dbReference type="Pfam" id="PF13641">
    <property type="entry name" value="Glyco_tranf_2_3"/>
    <property type="match status" value="1"/>
</dbReference>
<evidence type="ECO:0000313" key="6">
    <source>
        <dbReference type="Proteomes" id="UP001057291"/>
    </source>
</evidence>
<dbReference type="PANTHER" id="PTHR43630:SF1">
    <property type="entry name" value="POLY-BETA-1,6-N-ACETYL-D-GLUCOSAMINE SYNTHASE"/>
    <property type="match status" value="1"/>
</dbReference>
<evidence type="ECO:0000256" key="3">
    <source>
        <dbReference type="ARBA" id="ARBA00022679"/>
    </source>
</evidence>
<name>A0AAV4LJ35_9BACL</name>
<dbReference type="PANTHER" id="PTHR43630">
    <property type="entry name" value="POLY-BETA-1,6-N-ACETYL-D-GLUCOSAMINE SYNTHASE"/>
    <property type="match status" value="1"/>
</dbReference>
<sequence length="424" mass="48883">MIIVNFLINSIQVMLFIVVFYQLSVAIFGFRRHNVPSPSKPTKRFAIVIPAHNEERVIGQLVQNLLKINYPRHLYDIFVICDNCTDRTMEIAIKGGAYAVERFDSKHRGKGYALSWMFHRLLTKEPNRWDAFVILDADNLVSPNFLEILNTYLQNGYSLLQACLDVKNPDDSWISKCYALSYWATNRIFQLARYNLGWSCVLGGTGICVETKLLEEIGWNATSLTEDLEFTLQCMLAKNIRATWVHEAKIYDEKPVSLAQSIRQRIRWMQGHADCCFRYIAALLKQGIKTRNPSMVDLCMYLIQPFVIVASGILIFAAILQYIHPFYWSIWGSVPSKVRNILLMTETSIPFFGLICERVSPKRILSILYLPVFSLTWIPLALIGIFRHKARKWTHTEHYRVVTEEELFQLTGLAITDDTSAHQS</sequence>
<keyword evidence="2" id="KW-0328">Glycosyltransferase</keyword>
<protein>
    <submittedName>
        <fullName evidence="5">Glycosyl transferase family 2</fullName>
    </submittedName>
</protein>
<comment type="similarity">
    <text evidence="1">Belongs to the glycosyltransferase 2 family.</text>
</comment>
<feature type="transmembrane region" description="Helical" evidence="4">
    <location>
        <begin position="298"/>
        <end position="323"/>
    </location>
</feature>
<comment type="caution">
    <text evidence="5">The sequence shown here is derived from an EMBL/GenBank/DDBJ whole genome shotgun (WGS) entry which is preliminary data.</text>
</comment>
<evidence type="ECO:0000256" key="2">
    <source>
        <dbReference type="ARBA" id="ARBA00022676"/>
    </source>
</evidence>
<dbReference type="EMBL" id="BOQE01000001">
    <property type="protein sequence ID" value="GIM47775.1"/>
    <property type="molecule type" value="Genomic_DNA"/>
</dbReference>